<sequence>MAVLTSDGATLRTFADSVLRAAVETLDEVVPVTMAVIGGVLAEAEPGSVALQDMAAEPPLLWATFAGRRMVFRYNAMTAMIELRDGTTEGYPLRLFGHRSLPMDIMNFFGSLRRDGRI</sequence>
<accession>A0A1G9YL38</accession>
<proteinExistence type="predicted"/>
<evidence type="ECO:0000313" key="2">
    <source>
        <dbReference type="EMBL" id="SDN09193.1"/>
    </source>
</evidence>
<dbReference type="Gene3D" id="3.30.920.70">
    <property type="match status" value="1"/>
</dbReference>
<dbReference type="Pfam" id="PF18315">
    <property type="entry name" value="VCH_CASS14"/>
    <property type="match status" value="1"/>
</dbReference>
<dbReference type="OrthoDB" id="7995451at2"/>
<gene>
    <name evidence="2" type="ORF">SAMN05216360_105349</name>
</gene>
<dbReference type="EMBL" id="FNHS01000005">
    <property type="protein sequence ID" value="SDN09193.1"/>
    <property type="molecule type" value="Genomic_DNA"/>
</dbReference>
<name>A0A1G9YL38_9HYPH</name>
<dbReference type="Proteomes" id="UP000198704">
    <property type="component" value="Unassembled WGS sequence"/>
</dbReference>
<dbReference type="AlphaFoldDB" id="A0A1G9YL38"/>
<reference evidence="3" key="1">
    <citation type="submission" date="2016-10" db="EMBL/GenBank/DDBJ databases">
        <authorList>
            <person name="Varghese N."/>
            <person name="Submissions S."/>
        </authorList>
    </citation>
    <scope>NUCLEOTIDE SEQUENCE [LARGE SCALE GENOMIC DNA]</scope>
    <source>
        <strain evidence="3">BL47</strain>
    </source>
</reference>
<dbReference type="RefSeq" id="WP_091715650.1">
    <property type="nucleotide sequence ID" value="NZ_FNHS01000005.1"/>
</dbReference>
<evidence type="ECO:0000313" key="3">
    <source>
        <dbReference type="Proteomes" id="UP000198704"/>
    </source>
</evidence>
<organism evidence="2 3">
    <name type="scientific">Methylobacterium phyllostachyos</name>
    <dbReference type="NCBI Taxonomy" id="582672"/>
    <lineage>
        <taxon>Bacteria</taxon>
        <taxon>Pseudomonadati</taxon>
        <taxon>Pseudomonadota</taxon>
        <taxon>Alphaproteobacteria</taxon>
        <taxon>Hyphomicrobiales</taxon>
        <taxon>Methylobacteriaceae</taxon>
        <taxon>Methylobacterium</taxon>
    </lineage>
</organism>
<dbReference type="InterPro" id="IPR040614">
    <property type="entry name" value="VCH_CASS14"/>
</dbReference>
<keyword evidence="3" id="KW-1185">Reference proteome</keyword>
<feature type="domain" description="Integron cassette protein VCH-CASS1 chain" evidence="1">
    <location>
        <begin position="26"/>
        <end position="98"/>
    </location>
</feature>
<evidence type="ECO:0000259" key="1">
    <source>
        <dbReference type="Pfam" id="PF18315"/>
    </source>
</evidence>
<protein>
    <recommendedName>
        <fullName evidence="1">Integron cassette protein VCH-CASS1 chain domain-containing protein</fullName>
    </recommendedName>
</protein>